<sequence length="163" mass="18147">MFDIGRVLFPFVASCLVLAAATHSVEWSEWSICSKSCDWGLRVRRRTCELCNRTMETQSCYDKPCFDAKTQIIVIALVAVFVIAIMAVVLVAIFFIKGTESSKQRSGSIDSSKQLRTLDKTSINLLDGVTANRRVLLLQRMGDSKSSLKPSSTTLKEFGESRL</sequence>
<feature type="transmembrane region" description="Helical" evidence="2">
    <location>
        <begin position="72"/>
        <end position="96"/>
    </location>
</feature>
<feature type="signal peptide" evidence="3">
    <location>
        <begin position="1"/>
        <end position="24"/>
    </location>
</feature>
<reference evidence="4" key="2">
    <citation type="journal article" date="2023" name="Science">
        <title>Genomic signatures of disease resistance in endangered staghorn corals.</title>
        <authorList>
            <person name="Vollmer S.V."/>
            <person name="Selwyn J.D."/>
            <person name="Despard B.A."/>
            <person name="Roesel C.L."/>
        </authorList>
    </citation>
    <scope>NUCLEOTIDE SEQUENCE</scope>
    <source>
        <strain evidence="4">K2</strain>
    </source>
</reference>
<keyword evidence="5" id="KW-1185">Reference proteome</keyword>
<dbReference type="Gene3D" id="2.20.100.10">
    <property type="entry name" value="Thrombospondin type-1 (TSP1) repeat"/>
    <property type="match status" value="1"/>
</dbReference>
<keyword evidence="2" id="KW-0472">Membrane</keyword>
<feature type="chain" id="PRO_5042057303" evidence="3">
    <location>
        <begin position="25"/>
        <end position="163"/>
    </location>
</feature>
<dbReference type="SUPFAM" id="SSF82895">
    <property type="entry name" value="TSP-1 type 1 repeat"/>
    <property type="match status" value="1"/>
</dbReference>
<keyword evidence="2" id="KW-1133">Transmembrane helix</keyword>
<dbReference type="InterPro" id="IPR036383">
    <property type="entry name" value="TSP1_rpt_sf"/>
</dbReference>
<accession>A0AAD9R5J6</accession>
<name>A0AAD9R5J6_ACRCE</name>
<evidence type="ECO:0000313" key="5">
    <source>
        <dbReference type="Proteomes" id="UP001249851"/>
    </source>
</evidence>
<dbReference type="Proteomes" id="UP001249851">
    <property type="component" value="Unassembled WGS sequence"/>
</dbReference>
<organism evidence="4 5">
    <name type="scientific">Acropora cervicornis</name>
    <name type="common">Staghorn coral</name>
    <dbReference type="NCBI Taxonomy" id="6130"/>
    <lineage>
        <taxon>Eukaryota</taxon>
        <taxon>Metazoa</taxon>
        <taxon>Cnidaria</taxon>
        <taxon>Anthozoa</taxon>
        <taxon>Hexacorallia</taxon>
        <taxon>Scleractinia</taxon>
        <taxon>Astrocoeniina</taxon>
        <taxon>Acroporidae</taxon>
        <taxon>Acropora</taxon>
    </lineage>
</organism>
<dbReference type="Pfam" id="PF00090">
    <property type="entry name" value="TSP_1"/>
    <property type="match status" value="1"/>
</dbReference>
<comment type="caution">
    <text evidence="4">The sequence shown here is derived from an EMBL/GenBank/DDBJ whole genome shotgun (WGS) entry which is preliminary data.</text>
</comment>
<protein>
    <submittedName>
        <fullName evidence="4">Uncharacterized protein</fullName>
    </submittedName>
</protein>
<dbReference type="EMBL" id="JARQWQ010000002">
    <property type="protein sequence ID" value="KAK2573450.1"/>
    <property type="molecule type" value="Genomic_DNA"/>
</dbReference>
<evidence type="ECO:0000256" key="1">
    <source>
        <dbReference type="SAM" id="MobiDB-lite"/>
    </source>
</evidence>
<proteinExistence type="predicted"/>
<dbReference type="AlphaFoldDB" id="A0AAD9R5J6"/>
<evidence type="ECO:0000256" key="2">
    <source>
        <dbReference type="SAM" id="Phobius"/>
    </source>
</evidence>
<dbReference type="InterPro" id="IPR000884">
    <property type="entry name" value="TSP1_rpt"/>
</dbReference>
<feature type="region of interest" description="Disordered" evidence="1">
    <location>
        <begin position="144"/>
        <end position="163"/>
    </location>
</feature>
<feature type="compositionally biased region" description="Low complexity" evidence="1">
    <location>
        <begin position="144"/>
        <end position="156"/>
    </location>
</feature>
<evidence type="ECO:0000313" key="4">
    <source>
        <dbReference type="EMBL" id="KAK2573450.1"/>
    </source>
</evidence>
<reference evidence="4" key="1">
    <citation type="journal article" date="2023" name="G3 (Bethesda)">
        <title>Whole genome assembly and annotation of the endangered Caribbean coral Acropora cervicornis.</title>
        <authorList>
            <person name="Selwyn J.D."/>
            <person name="Vollmer S.V."/>
        </authorList>
    </citation>
    <scope>NUCLEOTIDE SEQUENCE</scope>
    <source>
        <strain evidence="4">K2</strain>
    </source>
</reference>
<keyword evidence="3" id="KW-0732">Signal</keyword>
<keyword evidence="2" id="KW-0812">Transmembrane</keyword>
<dbReference type="PROSITE" id="PS50092">
    <property type="entry name" value="TSP1"/>
    <property type="match status" value="1"/>
</dbReference>
<gene>
    <name evidence="4" type="ORF">P5673_001102</name>
</gene>
<evidence type="ECO:0000256" key="3">
    <source>
        <dbReference type="SAM" id="SignalP"/>
    </source>
</evidence>